<proteinExistence type="predicted"/>
<organism evidence="1 2">
    <name type="scientific">Pelolinea submarina</name>
    <dbReference type="NCBI Taxonomy" id="913107"/>
    <lineage>
        <taxon>Bacteria</taxon>
        <taxon>Bacillati</taxon>
        <taxon>Chloroflexota</taxon>
        <taxon>Anaerolineae</taxon>
        <taxon>Anaerolineales</taxon>
        <taxon>Anaerolineaceae</taxon>
        <taxon>Pelolinea</taxon>
    </lineage>
</organism>
<accession>A0A347ZRJ4</accession>
<dbReference type="InterPro" id="IPR003787">
    <property type="entry name" value="Sulphur_relay_DsrE/F-like"/>
</dbReference>
<dbReference type="AlphaFoldDB" id="A0A347ZRJ4"/>
<dbReference type="EMBL" id="QUMS01000001">
    <property type="protein sequence ID" value="REG11519.1"/>
    <property type="molecule type" value="Genomic_DNA"/>
</dbReference>
<dbReference type="OrthoDB" id="9805634at2"/>
<comment type="caution">
    <text evidence="1">The sequence shown here is derived from an EMBL/GenBank/DDBJ whole genome shotgun (WGS) entry which is preliminary data.</text>
</comment>
<evidence type="ECO:0000313" key="2">
    <source>
        <dbReference type="Proteomes" id="UP000256388"/>
    </source>
</evidence>
<dbReference type="SUPFAM" id="SSF75169">
    <property type="entry name" value="DsrEFH-like"/>
    <property type="match status" value="1"/>
</dbReference>
<protein>
    <submittedName>
        <fullName evidence="1">Uncharacterized protein</fullName>
    </submittedName>
</protein>
<sequence length="114" mass="12721">MDKDNELFILWTNADVLTSEKMVMMYATNSLLKNWWGAVTVIIWGATAKLAAENALIQDKLKIAQEAGVQFTACKACADQLGVTEKLEGMGIEVKYWGQPLTEILKENKKLITI</sequence>
<dbReference type="Proteomes" id="UP000256388">
    <property type="component" value="Unassembled WGS sequence"/>
</dbReference>
<gene>
    <name evidence="1" type="ORF">DFR64_1409</name>
</gene>
<reference evidence="1 2" key="1">
    <citation type="submission" date="2018-08" db="EMBL/GenBank/DDBJ databases">
        <title>Genomic Encyclopedia of Type Strains, Phase IV (KMG-IV): sequencing the most valuable type-strain genomes for metagenomic binning, comparative biology and taxonomic classification.</title>
        <authorList>
            <person name="Goeker M."/>
        </authorList>
    </citation>
    <scope>NUCLEOTIDE SEQUENCE [LARGE SCALE GENOMIC DNA]</scope>
    <source>
        <strain evidence="1 2">DSM 23923</strain>
    </source>
</reference>
<dbReference type="Pfam" id="PF02635">
    <property type="entry name" value="DsrE"/>
    <property type="match status" value="1"/>
</dbReference>
<dbReference type="Gene3D" id="3.40.1260.10">
    <property type="entry name" value="DsrEFH-like"/>
    <property type="match status" value="1"/>
</dbReference>
<keyword evidence="2" id="KW-1185">Reference proteome</keyword>
<evidence type="ECO:0000313" key="1">
    <source>
        <dbReference type="EMBL" id="REG11519.1"/>
    </source>
</evidence>
<name>A0A347ZRJ4_9CHLR</name>
<dbReference type="InterPro" id="IPR027396">
    <property type="entry name" value="DsrEFH-like"/>
</dbReference>